<reference evidence="1 2" key="1">
    <citation type="journal article" date="2022" name="Nat. Genet.">
        <title>Improved pea reference genome and pan-genome highlight genomic features and evolutionary characteristics.</title>
        <authorList>
            <person name="Yang T."/>
            <person name="Liu R."/>
            <person name="Luo Y."/>
            <person name="Hu S."/>
            <person name="Wang D."/>
            <person name="Wang C."/>
            <person name="Pandey M.K."/>
            <person name="Ge S."/>
            <person name="Xu Q."/>
            <person name="Li N."/>
            <person name="Li G."/>
            <person name="Huang Y."/>
            <person name="Saxena R.K."/>
            <person name="Ji Y."/>
            <person name="Li M."/>
            <person name="Yan X."/>
            <person name="He Y."/>
            <person name="Liu Y."/>
            <person name="Wang X."/>
            <person name="Xiang C."/>
            <person name="Varshney R.K."/>
            <person name="Ding H."/>
            <person name="Gao S."/>
            <person name="Zong X."/>
        </authorList>
    </citation>
    <scope>NUCLEOTIDE SEQUENCE [LARGE SCALE GENOMIC DNA]</scope>
    <source>
        <strain evidence="1 2">cv. Zhongwan 6</strain>
    </source>
</reference>
<comment type="caution">
    <text evidence="1">The sequence shown here is derived from an EMBL/GenBank/DDBJ whole genome shotgun (WGS) entry which is preliminary data.</text>
</comment>
<organism evidence="1 2">
    <name type="scientific">Pisum sativum</name>
    <name type="common">Garden pea</name>
    <name type="synonym">Lathyrus oleraceus</name>
    <dbReference type="NCBI Taxonomy" id="3888"/>
    <lineage>
        <taxon>Eukaryota</taxon>
        <taxon>Viridiplantae</taxon>
        <taxon>Streptophyta</taxon>
        <taxon>Embryophyta</taxon>
        <taxon>Tracheophyta</taxon>
        <taxon>Spermatophyta</taxon>
        <taxon>Magnoliopsida</taxon>
        <taxon>eudicotyledons</taxon>
        <taxon>Gunneridae</taxon>
        <taxon>Pentapetalae</taxon>
        <taxon>rosids</taxon>
        <taxon>fabids</taxon>
        <taxon>Fabales</taxon>
        <taxon>Fabaceae</taxon>
        <taxon>Papilionoideae</taxon>
        <taxon>50 kb inversion clade</taxon>
        <taxon>NPAAA clade</taxon>
        <taxon>Hologalegina</taxon>
        <taxon>IRL clade</taxon>
        <taxon>Fabeae</taxon>
        <taxon>Lathyrus</taxon>
    </lineage>
</organism>
<dbReference type="Proteomes" id="UP001058974">
    <property type="component" value="Chromosome 5"/>
</dbReference>
<proteinExistence type="predicted"/>
<dbReference type="EMBL" id="JAMSHJ010000005">
    <property type="protein sequence ID" value="KAI5411088.1"/>
    <property type="molecule type" value="Genomic_DNA"/>
</dbReference>
<evidence type="ECO:0000313" key="1">
    <source>
        <dbReference type="EMBL" id="KAI5411088.1"/>
    </source>
</evidence>
<dbReference type="Gramene" id="Psat05G0629100-T1">
    <property type="protein sequence ID" value="KAI5411088.1"/>
    <property type="gene ID" value="KIW84_056291"/>
</dbReference>
<protein>
    <submittedName>
        <fullName evidence="1">Uncharacterized protein</fullName>
    </submittedName>
</protein>
<evidence type="ECO:0000313" key="2">
    <source>
        <dbReference type="Proteomes" id="UP001058974"/>
    </source>
</evidence>
<sequence>MDDTYKFLSAKKSRARRSLIIKQFHSKRQRHTTQQQDTFNAEIPTPNIMTIRTPLSELTPSHQNQKIIDQIVEEGRLLSARLQGSDPSQTRHGFRTTKHAYNIQSLGINLFSRFSNAITHELDENTQPTATKTLTQVLLPQCSSVEDVVSSSYKRMAATDVKPARGRPQKTVVGPIFGMNVSSISPPHIQHLNMSTNSMALDMRNHPMFPTMGKPVHGRPRQALRIPNLAMNLTTPLPQHNQIIGNSAAPPRKHKVVFEVYNLFCQWKNHVLPPRNVLIDTVQNLYPIFTLIVNFDFNSDNDDDSDYDPFATHQSEDDTFSEFDERDATFVIDEHHTGTIEEYYDIRDPLIECHYYNAMMWYQERMNKSCHSANPKFNLCCGNGKVELPLLKQPPRVTFTSHV</sequence>
<keyword evidence="2" id="KW-1185">Reference proteome</keyword>
<gene>
    <name evidence="1" type="ORF">KIW84_056291</name>
</gene>
<accession>A0A9D4WXT8</accession>
<dbReference type="AlphaFoldDB" id="A0A9D4WXT8"/>
<name>A0A9D4WXT8_PEA</name>